<evidence type="ECO:0000313" key="7">
    <source>
        <dbReference type="Proteomes" id="UP000015101"/>
    </source>
</evidence>
<dbReference type="GeneID" id="20217024"/>
<sequence length="189" mass="22627">MKKRVKKYRPTKKLKGIFHQLLLSPDILRDYPKYLEHNKELFHLLVDYQDYNRQKLAKHASQTYDEILYYDDLYGVKATAIIHHIDNFPTLHKLQCNRFLPYIKGVYEPGGCVICISEFDEETIVYELNCRHSFHIPCIRNWFNVQNNCPCCRNKVSGCLQFFYSYKTEQLENGDLIYRVEIISDHDKH</sequence>
<dbReference type="CTD" id="20217024"/>
<dbReference type="EMBL" id="AMQM01007758">
    <property type="status" value="NOT_ANNOTATED_CDS"/>
    <property type="molecule type" value="Genomic_DNA"/>
</dbReference>
<dbReference type="InterPro" id="IPR001841">
    <property type="entry name" value="Znf_RING"/>
</dbReference>
<accession>T1G7H7</accession>
<organism evidence="6 7">
    <name type="scientific">Helobdella robusta</name>
    <name type="common">Californian leech</name>
    <dbReference type="NCBI Taxonomy" id="6412"/>
    <lineage>
        <taxon>Eukaryota</taxon>
        <taxon>Metazoa</taxon>
        <taxon>Spiralia</taxon>
        <taxon>Lophotrochozoa</taxon>
        <taxon>Annelida</taxon>
        <taxon>Clitellata</taxon>
        <taxon>Hirudinea</taxon>
        <taxon>Rhynchobdellida</taxon>
        <taxon>Glossiphoniidae</taxon>
        <taxon>Helobdella</taxon>
    </lineage>
</organism>
<dbReference type="InParanoid" id="T1G7H7"/>
<name>T1G7H7_HELRO</name>
<dbReference type="Proteomes" id="UP000015101">
    <property type="component" value="Unassembled WGS sequence"/>
</dbReference>
<dbReference type="EnsemblMetazoa" id="HelroT89788">
    <property type="protein sequence ID" value="HelroP89788"/>
    <property type="gene ID" value="HelroG89788"/>
</dbReference>
<dbReference type="PANTHER" id="PTHR45676:SF41">
    <property type="entry name" value="RING-H2 FINGER PROTEIN ATL66"/>
    <property type="match status" value="1"/>
</dbReference>
<keyword evidence="1 3" id="KW-0479">Metal-binding</keyword>
<dbReference type="EMBL" id="KB097661">
    <property type="protein sequence ID" value="ESN92219.1"/>
    <property type="molecule type" value="Genomic_DNA"/>
</dbReference>
<feature type="domain" description="RING-type" evidence="4">
    <location>
        <begin position="112"/>
        <end position="153"/>
    </location>
</feature>
<dbReference type="Pfam" id="PF13639">
    <property type="entry name" value="zf-RING_2"/>
    <property type="match status" value="1"/>
</dbReference>
<dbReference type="RefSeq" id="XP_009029672.1">
    <property type="nucleotide sequence ID" value="XM_009031424.1"/>
</dbReference>
<reference evidence="6" key="3">
    <citation type="submission" date="2015-06" db="UniProtKB">
        <authorList>
            <consortium name="EnsemblMetazoa"/>
        </authorList>
    </citation>
    <scope>IDENTIFICATION</scope>
</reference>
<reference evidence="5 7" key="2">
    <citation type="journal article" date="2013" name="Nature">
        <title>Insights into bilaterian evolution from three spiralian genomes.</title>
        <authorList>
            <person name="Simakov O."/>
            <person name="Marletaz F."/>
            <person name="Cho S.J."/>
            <person name="Edsinger-Gonzales E."/>
            <person name="Havlak P."/>
            <person name="Hellsten U."/>
            <person name="Kuo D.H."/>
            <person name="Larsson T."/>
            <person name="Lv J."/>
            <person name="Arendt D."/>
            <person name="Savage R."/>
            <person name="Osoegawa K."/>
            <person name="de Jong P."/>
            <person name="Grimwood J."/>
            <person name="Chapman J.A."/>
            <person name="Shapiro H."/>
            <person name="Aerts A."/>
            <person name="Otillar R.P."/>
            <person name="Terry A.Y."/>
            <person name="Boore J.L."/>
            <person name="Grigoriev I.V."/>
            <person name="Lindberg D.R."/>
            <person name="Seaver E.C."/>
            <person name="Weisblat D.A."/>
            <person name="Putnam N.H."/>
            <person name="Rokhsar D.S."/>
        </authorList>
    </citation>
    <scope>NUCLEOTIDE SEQUENCE</scope>
</reference>
<gene>
    <name evidence="6" type="primary">20217024</name>
    <name evidence="5" type="ORF">HELRODRAFT_89788</name>
</gene>
<dbReference type="InterPro" id="IPR013083">
    <property type="entry name" value="Znf_RING/FYVE/PHD"/>
</dbReference>
<dbReference type="GO" id="GO:0008270">
    <property type="term" value="F:zinc ion binding"/>
    <property type="evidence" value="ECO:0007669"/>
    <property type="project" value="UniProtKB-KW"/>
</dbReference>
<evidence type="ECO:0000313" key="5">
    <source>
        <dbReference type="EMBL" id="ESN92219.1"/>
    </source>
</evidence>
<dbReference type="PROSITE" id="PS50089">
    <property type="entry name" value="ZF_RING_2"/>
    <property type="match status" value="1"/>
</dbReference>
<dbReference type="GO" id="GO:0016567">
    <property type="term" value="P:protein ubiquitination"/>
    <property type="evidence" value="ECO:0007669"/>
    <property type="project" value="UniProtKB-UniPathway"/>
</dbReference>
<dbReference type="KEGG" id="hro:HELRODRAFT_89788"/>
<keyword evidence="1 3" id="KW-0863">Zinc-finger</keyword>
<dbReference type="SUPFAM" id="SSF57850">
    <property type="entry name" value="RING/U-box"/>
    <property type="match status" value="1"/>
</dbReference>
<dbReference type="SMART" id="SM00184">
    <property type="entry name" value="RING"/>
    <property type="match status" value="1"/>
</dbReference>
<dbReference type="Gene3D" id="3.30.40.10">
    <property type="entry name" value="Zinc/RING finger domain, C3HC4 (zinc finger)"/>
    <property type="match status" value="1"/>
</dbReference>
<evidence type="ECO:0000256" key="1">
    <source>
        <dbReference type="ARBA" id="ARBA00022771"/>
    </source>
</evidence>
<evidence type="ECO:0000313" key="6">
    <source>
        <dbReference type="EnsemblMetazoa" id="HelroP89788"/>
    </source>
</evidence>
<dbReference type="PANTHER" id="PTHR45676">
    <property type="entry name" value="RING-H2 FINGER PROTEIN ATL51-RELATED"/>
    <property type="match status" value="1"/>
</dbReference>
<dbReference type="UniPathway" id="UPA00143"/>
<keyword evidence="2" id="KW-0862">Zinc</keyword>
<dbReference type="HOGENOM" id="CLU_123525_0_0_1"/>
<dbReference type="OrthoDB" id="8062037at2759"/>
<proteinExistence type="predicted"/>
<dbReference type="AlphaFoldDB" id="T1G7H7"/>
<evidence type="ECO:0000256" key="3">
    <source>
        <dbReference type="PROSITE-ProRule" id="PRU00175"/>
    </source>
</evidence>
<reference evidence="7" key="1">
    <citation type="submission" date="2012-12" db="EMBL/GenBank/DDBJ databases">
        <authorList>
            <person name="Hellsten U."/>
            <person name="Grimwood J."/>
            <person name="Chapman J.A."/>
            <person name="Shapiro H."/>
            <person name="Aerts A."/>
            <person name="Otillar R.P."/>
            <person name="Terry A.Y."/>
            <person name="Boore J.L."/>
            <person name="Simakov O."/>
            <person name="Marletaz F."/>
            <person name="Cho S.-J."/>
            <person name="Edsinger-Gonzales E."/>
            <person name="Havlak P."/>
            <person name="Kuo D.-H."/>
            <person name="Larsson T."/>
            <person name="Lv J."/>
            <person name="Arendt D."/>
            <person name="Savage R."/>
            <person name="Osoegawa K."/>
            <person name="de Jong P."/>
            <person name="Lindberg D.R."/>
            <person name="Seaver E.C."/>
            <person name="Weisblat D.A."/>
            <person name="Putnam N.H."/>
            <person name="Grigoriev I.V."/>
            <person name="Rokhsar D.S."/>
        </authorList>
    </citation>
    <scope>NUCLEOTIDE SEQUENCE</scope>
</reference>
<evidence type="ECO:0000259" key="4">
    <source>
        <dbReference type="PROSITE" id="PS50089"/>
    </source>
</evidence>
<keyword evidence="7" id="KW-1185">Reference proteome</keyword>
<dbReference type="STRING" id="6412.T1G7H7"/>
<evidence type="ECO:0000256" key="2">
    <source>
        <dbReference type="ARBA" id="ARBA00022833"/>
    </source>
</evidence>
<protein>
    <recommendedName>
        <fullName evidence="4">RING-type domain-containing protein</fullName>
    </recommendedName>
</protein>